<dbReference type="Gene3D" id="1.10.287.1260">
    <property type="match status" value="1"/>
</dbReference>
<proteinExistence type="predicted"/>
<gene>
    <name evidence="7" type="ORF">J7I44_09810</name>
</gene>
<keyword evidence="8" id="KW-1185">Reference proteome</keyword>
<evidence type="ECO:0000256" key="4">
    <source>
        <dbReference type="ARBA" id="ARBA00023136"/>
    </source>
</evidence>
<dbReference type="PANTHER" id="PTHR30566">
    <property type="entry name" value="YNAI-RELATED MECHANOSENSITIVE ION CHANNEL"/>
    <property type="match status" value="1"/>
</dbReference>
<dbReference type="SUPFAM" id="SSF50182">
    <property type="entry name" value="Sm-like ribonucleoproteins"/>
    <property type="match status" value="1"/>
</dbReference>
<protein>
    <submittedName>
        <fullName evidence="7">Mechanosensitive ion channel</fullName>
    </submittedName>
</protein>
<accession>A0ABS4DNG5</accession>
<dbReference type="Proteomes" id="UP000823790">
    <property type="component" value="Unassembled WGS sequence"/>
</dbReference>
<evidence type="ECO:0000256" key="2">
    <source>
        <dbReference type="ARBA" id="ARBA00022692"/>
    </source>
</evidence>
<feature type="transmembrane region" description="Helical" evidence="5">
    <location>
        <begin position="85"/>
        <end position="105"/>
    </location>
</feature>
<feature type="domain" description="Mechanosensitive ion channel MscS" evidence="6">
    <location>
        <begin position="187"/>
        <end position="253"/>
    </location>
</feature>
<keyword evidence="2 5" id="KW-0812">Transmembrane</keyword>
<evidence type="ECO:0000259" key="6">
    <source>
        <dbReference type="Pfam" id="PF00924"/>
    </source>
</evidence>
<comment type="caution">
    <text evidence="7">The sequence shown here is derived from an EMBL/GenBank/DDBJ whole genome shotgun (WGS) entry which is preliminary data.</text>
</comment>
<evidence type="ECO:0000256" key="3">
    <source>
        <dbReference type="ARBA" id="ARBA00022989"/>
    </source>
</evidence>
<feature type="transmembrane region" description="Helical" evidence="5">
    <location>
        <begin position="56"/>
        <end position="73"/>
    </location>
</feature>
<keyword evidence="4 5" id="KW-0472">Membrane</keyword>
<evidence type="ECO:0000256" key="1">
    <source>
        <dbReference type="ARBA" id="ARBA00004370"/>
    </source>
</evidence>
<organism evidence="7 8">
    <name type="scientific">Frateuria flava</name>
    <dbReference type="NCBI Taxonomy" id="2821489"/>
    <lineage>
        <taxon>Bacteria</taxon>
        <taxon>Pseudomonadati</taxon>
        <taxon>Pseudomonadota</taxon>
        <taxon>Gammaproteobacteria</taxon>
        <taxon>Lysobacterales</taxon>
        <taxon>Rhodanobacteraceae</taxon>
        <taxon>Frateuria</taxon>
    </lineage>
</organism>
<sequence>MTENLLEIWNSQPWIRLGVTVIVALLVAIVVHRLARALLWRVSDGHPMAREMLRQARSPMGWLVPLLVLVVALRTRPEADELHIAASAEQILVIALIAVATWLGVRCINAVEFFFCQRFPVDTENNLRARRVLTQARVLGRTGSVLLILIGLAACLMMIPGVRQIGTSLLASAGLAGLAVGLAAKPVLSNLIAGLQIAITQPIRLDDVVIIEGEWGRIEEITGTYVVVRIWDERRLVVPLNWFIENPFQNWTRTSSQLIGTVYLWLDYRVPLEPLREEVKRLCKEAPQWDGRVCVLQVTDTTDRTLQVRILASSADSGSNFDLRCHVREGMIAFVQQHYPDSLPRVRAEVRDPVG</sequence>
<dbReference type="RefSeq" id="WP_209619644.1">
    <property type="nucleotide sequence ID" value="NZ_JAGJRS010000019.1"/>
</dbReference>
<dbReference type="PANTHER" id="PTHR30566:SF25">
    <property type="entry name" value="INNER MEMBRANE PROTEIN"/>
    <property type="match status" value="1"/>
</dbReference>
<comment type="subcellular location">
    <subcellularLocation>
        <location evidence="1">Membrane</location>
    </subcellularLocation>
</comment>
<reference evidence="7 8" key="1">
    <citation type="submission" date="2021-04" db="EMBL/GenBank/DDBJ databases">
        <authorList>
            <person name="Huq M.A."/>
        </authorList>
    </citation>
    <scope>NUCLEOTIDE SEQUENCE [LARGE SCALE GENOMIC DNA]</scope>
    <source>
        <strain evidence="7 8">MAH-13</strain>
    </source>
</reference>
<dbReference type="EMBL" id="JAGJRS010000019">
    <property type="protein sequence ID" value="MBP1474595.1"/>
    <property type="molecule type" value="Genomic_DNA"/>
</dbReference>
<name>A0ABS4DNG5_9GAMM</name>
<keyword evidence="3 5" id="KW-1133">Transmembrane helix</keyword>
<feature type="transmembrane region" description="Helical" evidence="5">
    <location>
        <begin position="14"/>
        <end position="35"/>
    </location>
</feature>
<dbReference type="InterPro" id="IPR006685">
    <property type="entry name" value="MscS_channel_2nd"/>
</dbReference>
<dbReference type="Gene3D" id="2.30.30.60">
    <property type="match status" value="1"/>
</dbReference>
<feature type="transmembrane region" description="Helical" evidence="5">
    <location>
        <begin position="138"/>
        <end position="159"/>
    </location>
</feature>
<evidence type="ECO:0000256" key="5">
    <source>
        <dbReference type="SAM" id="Phobius"/>
    </source>
</evidence>
<dbReference type="Pfam" id="PF00924">
    <property type="entry name" value="MS_channel_2nd"/>
    <property type="match status" value="1"/>
</dbReference>
<dbReference type="InterPro" id="IPR023408">
    <property type="entry name" value="MscS_beta-dom_sf"/>
</dbReference>
<evidence type="ECO:0000313" key="7">
    <source>
        <dbReference type="EMBL" id="MBP1474595.1"/>
    </source>
</evidence>
<evidence type="ECO:0000313" key="8">
    <source>
        <dbReference type="Proteomes" id="UP000823790"/>
    </source>
</evidence>
<dbReference type="InterPro" id="IPR010920">
    <property type="entry name" value="LSM_dom_sf"/>
</dbReference>